<feature type="transmembrane region" description="Helical" evidence="1">
    <location>
        <begin position="32"/>
        <end position="50"/>
    </location>
</feature>
<name>A0A315ZC24_SEDFL</name>
<dbReference type="Proteomes" id="UP000245535">
    <property type="component" value="Unassembled WGS sequence"/>
</dbReference>
<proteinExistence type="predicted"/>
<protein>
    <submittedName>
        <fullName evidence="2">Lysine exporter LysO-like protein</fullName>
    </submittedName>
</protein>
<keyword evidence="1" id="KW-1133">Transmembrane helix</keyword>
<accession>A0A315ZC24</accession>
<dbReference type="GO" id="GO:0015661">
    <property type="term" value="F:L-lysine efflux transmembrane transporter activity"/>
    <property type="evidence" value="ECO:0007669"/>
    <property type="project" value="InterPro"/>
</dbReference>
<dbReference type="AlphaFoldDB" id="A0A315ZC24"/>
<evidence type="ECO:0000256" key="1">
    <source>
        <dbReference type="SAM" id="Phobius"/>
    </source>
</evidence>
<dbReference type="PANTHER" id="PTHR35804:SF1">
    <property type="entry name" value="LYSINE EXPORTER LYSO"/>
    <property type="match status" value="1"/>
</dbReference>
<evidence type="ECO:0000313" key="3">
    <source>
        <dbReference type="Proteomes" id="UP000245535"/>
    </source>
</evidence>
<dbReference type="RefSeq" id="WP_109617413.1">
    <property type="nucleotide sequence ID" value="NZ_QGDO01000002.1"/>
</dbReference>
<feature type="transmembrane region" description="Helical" evidence="1">
    <location>
        <begin position="174"/>
        <end position="197"/>
    </location>
</feature>
<sequence length="198" mass="20835">MKGTLLILLFFVAGCTLSVFGFIPTVLVENDFSTYALYILMFLVGIGIGIDKRAIKMLKGANLGLFLVPLSVGIGSIIGAALINLAIGQGFKEGMAVGAGFGYYSLSSIYITELHGEALGVVALLSNIMRELLTLLITPLLVKFTGNLSPIASAGATSMDTTLPVISQYSGKDYVVVALFNGILLTIAVPLLIPFILN</sequence>
<keyword evidence="3" id="KW-1185">Reference proteome</keyword>
<keyword evidence="1" id="KW-0472">Membrane</keyword>
<feature type="transmembrane region" description="Helical" evidence="1">
    <location>
        <begin position="62"/>
        <end position="83"/>
    </location>
</feature>
<reference evidence="2 3" key="1">
    <citation type="submission" date="2018-03" db="EMBL/GenBank/DDBJ databases">
        <title>Genomic Encyclopedia of Archaeal and Bacterial Type Strains, Phase II (KMG-II): from individual species to whole genera.</title>
        <authorList>
            <person name="Goeker M."/>
        </authorList>
    </citation>
    <scope>NUCLEOTIDE SEQUENCE [LARGE SCALE GENOMIC DNA]</scope>
    <source>
        <strain evidence="2 3">DSM 28229</strain>
    </source>
</reference>
<dbReference type="Pfam" id="PF03956">
    <property type="entry name" value="Lys_export"/>
    <property type="match status" value="1"/>
</dbReference>
<comment type="caution">
    <text evidence="2">The sequence shown here is derived from an EMBL/GenBank/DDBJ whole genome shotgun (WGS) entry which is preliminary data.</text>
</comment>
<dbReference type="OrthoDB" id="371078at2"/>
<gene>
    <name evidence="2" type="ORF">BC781_102674</name>
</gene>
<keyword evidence="1" id="KW-0812">Transmembrane</keyword>
<dbReference type="InterPro" id="IPR005642">
    <property type="entry name" value="LysO"/>
</dbReference>
<feature type="transmembrane region" description="Helical" evidence="1">
    <location>
        <begin position="103"/>
        <end position="125"/>
    </location>
</feature>
<dbReference type="PANTHER" id="PTHR35804">
    <property type="entry name" value="LYSINE EXPORTER LYSO"/>
    <property type="match status" value="1"/>
</dbReference>
<dbReference type="EMBL" id="QGDO01000002">
    <property type="protein sequence ID" value="PWJ43125.1"/>
    <property type="molecule type" value="Genomic_DNA"/>
</dbReference>
<evidence type="ECO:0000313" key="2">
    <source>
        <dbReference type="EMBL" id="PWJ43125.1"/>
    </source>
</evidence>
<dbReference type="GO" id="GO:0005886">
    <property type="term" value="C:plasma membrane"/>
    <property type="evidence" value="ECO:0007669"/>
    <property type="project" value="TreeGrafter"/>
</dbReference>
<feature type="transmembrane region" description="Helical" evidence="1">
    <location>
        <begin position="132"/>
        <end position="154"/>
    </location>
</feature>
<organism evidence="2 3">
    <name type="scientific">Sediminitomix flava</name>
    <dbReference type="NCBI Taxonomy" id="379075"/>
    <lineage>
        <taxon>Bacteria</taxon>
        <taxon>Pseudomonadati</taxon>
        <taxon>Bacteroidota</taxon>
        <taxon>Cytophagia</taxon>
        <taxon>Cytophagales</taxon>
        <taxon>Flammeovirgaceae</taxon>
        <taxon>Sediminitomix</taxon>
    </lineage>
</organism>
<dbReference type="PROSITE" id="PS51257">
    <property type="entry name" value="PROKAR_LIPOPROTEIN"/>
    <property type="match status" value="1"/>
</dbReference>